<evidence type="ECO:0000256" key="1">
    <source>
        <dbReference type="ARBA" id="ARBA00023015"/>
    </source>
</evidence>
<name>A0ABX3A1I4_9GAMM</name>
<proteinExistence type="predicted"/>
<gene>
    <name evidence="5" type="ORF">BGC07_07015</name>
</gene>
<evidence type="ECO:0000259" key="4">
    <source>
        <dbReference type="PROSITE" id="PS50995"/>
    </source>
</evidence>
<reference evidence="5 6" key="1">
    <citation type="submission" date="2016-08" db="EMBL/GenBank/DDBJ databases">
        <title>Draft genome sequence of Candidatus Piscirickettsia litoralis, from seawater.</title>
        <authorList>
            <person name="Wan X."/>
            <person name="Lee A.J."/>
            <person name="Hou S."/>
            <person name="Donachie S.P."/>
        </authorList>
    </citation>
    <scope>NUCLEOTIDE SEQUENCE [LARGE SCALE GENOMIC DNA]</scope>
    <source>
        <strain evidence="5 6">Y2</strain>
    </source>
</reference>
<feature type="domain" description="HTH marR-type" evidence="4">
    <location>
        <begin position="1"/>
        <end position="136"/>
    </location>
</feature>
<dbReference type="InterPro" id="IPR036390">
    <property type="entry name" value="WH_DNA-bd_sf"/>
</dbReference>
<dbReference type="Pfam" id="PF12802">
    <property type="entry name" value="MarR_2"/>
    <property type="match status" value="1"/>
</dbReference>
<dbReference type="Proteomes" id="UP000094329">
    <property type="component" value="Unassembled WGS sequence"/>
</dbReference>
<dbReference type="EMBL" id="MDTU01000001">
    <property type="protein sequence ID" value="ODN42717.1"/>
    <property type="molecule type" value="Genomic_DNA"/>
</dbReference>
<evidence type="ECO:0000313" key="5">
    <source>
        <dbReference type="EMBL" id="ODN42717.1"/>
    </source>
</evidence>
<keyword evidence="2" id="KW-0238">DNA-binding</keyword>
<dbReference type="PANTHER" id="PTHR42756:SF1">
    <property type="entry name" value="TRANSCRIPTIONAL REPRESSOR OF EMRAB OPERON"/>
    <property type="match status" value="1"/>
</dbReference>
<dbReference type="PROSITE" id="PS50995">
    <property type="entry name" value="HTH_MARR_2"/>
    <property type="match status" value="1"/>
</dbReference>
<dbReference type="Gene3D" id="1.10.10.10">
    <property type="entry name" value="Winged helix-like DNA-binding domain superfamily/Winged helix DNA-binding domain"/>
    <property type="match status" value="1"/>
</dbReference>
<dbReference type="SUPFAM" id="SSF46785">
    <property type="entry name" value="Winged helix' DNA-binding domain"/>
    <property type="match status" value="1"/>
</dbReference>
<dbReference type="RefSeq" id="WP_069312515.1">
    <property type="nucleotide sequence ID" value="NZ_MDTU01000001.1"/>
</dbReference>
<protein>
    <submittedName>
        <fullName evidence="5">MarR family transcriptional regulator</fullName>
    </submittedName>
</protein>
<keyword evidence="3" id="KW-0804">Transcription</keyword>
<dbReference type="InterPro" id="IPR036388">
    <property type="entry name" value="WH-like_DNA-bd_sf"/>
</dbReference>
<evidence type="ECO:0000313" key="6">
    <source>
        <dbReference type="Proteomes" id="UP000094329"/>
    </source>
</evidence>
<comment type="caution">
    <text evidence="5">The sequence shown here is derived from an EMBL/GenBank/DDBJ whole genome shotgun (WGS) entry which is preliminary data.</text>
</comment>
<evidence type="ECO:0000256" key="3">
    <source>
        <dbReference type="ARBA" id="ARBA00023163"/>
    </source>
</evidence>
<dbReference type="SMART" id="SM00347">
    <property type="entry name" value="HTH_MARR"/>
    <property type="match status" value="1"/>
</dbReference>
<dbReference type="PANTHER" id="PTHR42756">
    <property type="entry name" value="TRANSCRIPTIONAL REGULATOR, MARR"/>
    <property type="match status" value="1"/>
</dbReference>
<dbReference type="PRINTS" id="PR00598">
    <property type="entry name" value="HTHMARR"/>
</dbReference>
<keyword evidence="6" id="KW-1185">Reference proteome</keyword>
<sequence length="147" mass="17054">MQQLDELEFLICDVSNWWRRIYSSSSQGLGIGPTERRALYAIYQNPGLTQVQLAEFLDIEPQGLTRILDHFVDLNWLRKEIAPKDRRARCLYLTSASNPIIEKIRAIGDEFRPQSLENISNNELENFINTIKKMKENLATIKLKKSS</sequence>
<evidence type="ECO:0000256" key="2">
    <source>
        <dbReference type="ARBA" id="ARBA00023125"/>
    </source>
</evidence>
<keyword evidence="1" id="KW-0805">Transcription regulation</keyword>
<dbReference type="InterPro" id="IPR000835">
    <property type="entry name" value="HTH_MarR-typ"/>
</dbReference>
<organism evidence="5 6">
    <name type="scientific">Piscirickettsia litoralis</name>
    <dbReference type="NCBI Taxonomy" id="1891921"/>
    <lineage>
        <taxon>Bacteria</taxon>
        <taxon>Pseudomonadati</taxon>
        <taxon>Pseudomonadota</taxon>
        <taxon>Gammaproteobacteria</taxon>
        <taxon>Thiotrichales</taxon>
        <taxon>Piscirickettsiaceae</taxon>
        <taxon>Piscirickettsia</taxon>
    </lineage>
</organism>
<accession>A0ABX3A1I4</accession>